<feature type="compositionally biased region" description="Basic and acidic residues" evidence="1">
    <location>
        <begin position="95"/>
        <end position="117"/>
    </location>
</feature>
<reference evidence="2 3" key="1">
    <citation type="journal article" date="2021" name="BMC Biol.">
        <title>Horizontally acquired antibacterial genes associated with adaptive radiation of ladybird beetles.</title>
        <authorList>
            <person name="Li H.S."/>
            <person name="Tang X.F."/>
            <person name="Huang Y.H."/>
            <person name="Xu Z.Y."/>
            <person name="Chen M.L."/>
            <person name="Du X.Y."/>
            <person name="Qiu B.Y."/>
            <person name="Chen P.T."/>
            <person name="Zhang W."/>
            <person name="Slipinski A."/>
            <person name="Escalona H.E."/>
            <person name="Waterhouse R.M."/>
            <person name="Zwick A."/>
            <person name="Pang H."/>
        </authorList>
    </citation>
    <scope>NUCLEOTIDE SEQUENCE [LARGE SCALE GENOMIC DNA]</scope>
    <source>
        <strain evidence="2">SYSU2018</strain>
    </source>
</reference>
<dbReference type="AlphaFoldDB" id="A0ABD2PDF6"/>
<keyword evidence="3" id="KW-1185">Reference proteome</keyword>
<gene>
    <name evidence="2" type="ORF">HHI36_003114</name>
</gene>
<organism evidence="2 3">
    <name type="scientific">Cryptolaemus montrouzieri</name>
    <dbReference type="NCBI Taxonomy" id="559131"/>
    <lineage>
        <taxon>Eukaryota</taxon>
        <taxon>Metazoa</taxon>
        <taxon>Ecdysozoa</taxon>
        <taxon>Arthropoda</taxon>
        <taxon>Hexapoda</taxon>
        <taxon>Insecta</taxon>
        <taxon>Pterygota</taxon>
        <taxon>Neoptera</taxon>
        <taxon>Endopterygota</taxon>
        <taxon>Coleoptera</taxon>
        <taxon>Polyphaga</taxon>
        <taxon>Cucujiformia</taxon>
        <taxon>Coccinelloidea</taxon>
        <taxon>Coccinellidae</taxon>
        <taxon>Scymninae</taxon>
        <taxon>Scymnini</taxon>
        <taxon>Cryptolaemus</taxon>
    </lineage>
</organism>
<feature type="compositionally biased region" description="Basic and acidic residues" evidence="1">
    <location>
        <begin position="17"/>
        <end position="31"/>
    </location>
</feature>
<dbReference type="EMBL" id="JABFTP020000185">
    <property type="protein sequence ID" value="KAL3288681.1"/>
    <property type="molecule type" value="Genomic_DNA"/>
</dbReference>
<protein>
    <submittedName>
        <fullName evidence="2">Uncharacterized protein</fullName>
    </submittedName>
</protein>
<accession>A0ABD2PDF6</accession>
<proteinExistence type="predicted"/>
<evidence type="ECO:0000313" key="2">
    <source>
        <dbReference type="EMBL" id="KAL3288681.1"/>
    </source>
</evidence>
<feature type="compositionally biased region" description="Low complexity" evidence="1">
    <location>
        <begin position="77"/>
        <end position="86"/>
    </location>
</feature>
<dbReference type="Proteomes" id="UP001516400">
    <property type="component" value="Unassembled WGS sequence"/>
</dbReference>
<comment type="caution">
    <text evidence="2">The sequence shown here is derived from an EMBL/GenBank/DDBJ whole genome shotgun (WGS) entry which is preliminary data.</text>
</comment>
<feature type="region of interest" description="Disordered" evidence="1">
    <location>
        <begin position="55"/>
        <end position="117"/>
    </location>
</feature>
<feature type="region of interest" description="Disordered" evidence="1">
    <location>
        <begin position="12"/>
        <end position="37"/>
    </location>
</feature>
<evidence type="ECO:0000313" key="3">
    <source>
        <dbReference type="Proteomes" id="UP001516400"/>
    </source>
</evidence>
<feature type="compositionally biased region" description="Basic residues" evidence="1">
    <location>
        <begin position="65"/>
        <end position="76"/>
    </location>
</feature>
<evidence type="ECO:0000256" key="1">
    <source>
        <dbReference type="SAM" id="MobiDB-lite"/>
    </source>
</evidence>
<name>A0ABD2PDF6_9CUCU</name>
<sequence>MLAVVALSYEEEAEITQEERKKELVDHREDSTFSFDPSSLNVKKLQKHKIKKIDARKGVLLSSYTRKRTRRRKRNRSTTNPGKQQQGSGGGTKSEANENNKLEETAGKEPSTKKNTR</sequence>